<accession>A0AAP0MXV8</accession>
<organism evidence="1 2">
    <name type="scientific">Citrus x changshan-huyou</name>
    <dbReference type="NCBI Taxonomy" id="2935761"/>
    <lineage>
        <taxon>Eukaryota</taxon>
        <taxon>Viridiplantae</taxon>
        <taxon>Streptophyta</taxon>
        <taxon>Embryophyta</taxon>
        <taxon>Tracheophyta</taxon>
        <taxon>Spermatophyta</taxon>
        <taxon>Magnoliopsida</taxon>
        <taxon>eudicotyledons</taxon>
        <taxon>Gunneridae</taxon>
        <taxon>Pentapetalae</taxon>
        <taxon>rosids</taxon>
        <taxon>malvids</taxon>
        <taxon>Sapindales</taxon>
        <taxon>Rutaceae</taxon>
        <taxon>Aurantioideae</taxon>
        <taxon>Citrus</taxon>
    </lineage>
</organism>
<evidence type="ECO:0000313" key="1">
    <source>
        <dbReference type="EMBL" id="KAK9224061.1"/>
    </source>
</evidence>
<name>A0AAP0MXV8_9ROSI</name>
<dbReference type="Proteomes" id="UP001428341">
    <property type="component" value="Unassembled WGS sequence"/>
</dbReference>
<reference evidence="1 2" key="1">
    <citation type="submission" date="2024-05" db="EMBL/GenBank/DDBJ databases">
        <title>Haplotype-resolved chromosome-level genome assembly of Huyou (Citrus changshanensis).</title>
        <authorList>
            <person name="Miao C."/>
            <person name="Chen W."/>
            <person name="Wu Y."/>
            <person name="Wang L."/>
            <person name="Zhao S."/>
            <person name="Grierson D."/>
            <person name="Xu C."/>
            <person name="Chen K."/>
        </authorList>
    </citation>
    <scope>NUCLEOTIDE SEQUENCE [LARGE SCALE GENOMIC DNA]</scope>
    <source>
        <strain evidence="1">01-14</strain>
        <tissue evidence="1">Leaf</tissue>
    </source>
</reference>
<evidence type="ECO:0000313" key="2">
    <source>
        <dbReference type="Proteomes" id="UP001428341"/>
    </source>
</evidence>
<sequence length="115" mass="12958">MATKTKLKDCEQGLQQHEQVVPTTKQIVDHENGTSHEMTEKRYHATAPSFNSHHIHIVGDKDCFKAILEQHIGSISMAPLSRTVLDDDQLNGSCAGRSLCRLEYLQNLHLFCDTN</sequence>
<dbReference type="AlphaFoldDB" id="A0AAP0MXV8"/>
<dbReference type="EMBL" id="JBCGBO010000002">
    <property type="protein sequence ID" value="KAK9224061.1"/>
    <property type="molecule type" value="Genomic_DNA"/>
</dbReference>
<comment type="caution">
    <text evidence="1">The sequence shown here is derived from an EMBL/GenBank/DDBJ whole genome shotgun (WGS) entry which is preliminary data.</text>
</comment>
<gene>
    <name evidence="1" type="ORF">WN944_012510</name>
</gene>
<proteinExistence type="predicted"/>
<protein>
    <submittedName>
        <fullName evidence="1">Uncharacterized protein</fullName>
    </submittedName>
</protein>
<keyword evidence="2" id="KW-1185">Reference proteome</keyword>